<organism evidence="2 3">
    <name type="scientific">Amanita thiersii Skay4041</name>
    <dbReference type="NCBI Taxonomy" id="703135"/>
    <lineage>
        <taxon>Eukaryota</taxon>
        <taxon>Fungi</taxon>
        <taxon>Dikarya</taxon>
        <taxon>Basidiomycota</taxon>
        <taxon>Agaricomycotina</taxon>
        <taxon>Agaricomycetes</taxon>
        <taxon>Agaricomycetidae</taxon>
        <taxon>Agaricales</taxon>
        <taxon>Pluteineae</taxon>
        <taxon>Amanitaceae</taxon>
        <taxon>Amanita</taxon>
    </lineage>
</organism>
<evidence type="ECO:0000313" key="3">
    <source>
        <dbReference type="Proteomes" id="UP000242287"/>
    </source>
</evidence>
<sequence>MILRYHYPHGSLRPSPVTTPECHRGAHHAQERDARLLGSPENRRVPQQGYVFFSLICVSIDH</sequence>
<evidence type="ECO:0000256" key="1">
    <source>
        <dbReference type="SAM" id="MobiDB-lite"/>
    </source>
</evidence>
<proteinExistence type="predicted"/>
<dbReference type="Proteomes" id="UP000242287">
    <property type="component" value="Unassembled WGS sequence"/>
</dbReference>
<dbReference type="EMBL" id="KZ301976">
    <property type="protein sequence ID" value="PFH53023.1"/>
    <property type="molecule type" value="Genomic_DNA"/>
</dbReference>
<reference evidence="2 3" key="1">
    <citation type="submission" date="2014-02" db="EMBL/GenBank/DDBJ databases">
        <title>Transposable element dynamics among asymbiotic and ectomycorrhizal Amanita fungi.</title>
        <authorList>
            <consortium name="DOE Joint Genome Institute"/>
            <person name="Hess J."/>
            <person name="Skrede I."/>
            <person name="Wolfe B."/>
            <person name="LaButti K."/>
            <person name="Ohm R.A."/>
            <person name="Grigoriev I.V."/>
            <person name="Pringle A."/>
        </authorList>
    </citation>
    <scope>NUCLEOTIDE SEQUENCE [LARGE SCALE GENOMIC DNA]</scope>
    <source>
        <strain evidence="2 3">SKay4041</strain>
    </source>
</reference>
<protein>
    <submittedName>
        <fullName evidence="2">Uncharacterized protein</fullName>
    </submittedName>
</protein>
<keyword evidence="3" id="KW-1185">Reference proteome</keyword>
<accession>A0A2A9NYQ8</accession>
<evidence type="ECO:0000313" key="2">
    <source>
        <dbReference type="EMBL" id="PFH53023.1"/>
    </source>
</evidence>
<name>A0A2A9NYQ8_9AGAR</name>
<feature type="compositionally biased region" description="Basic and acidic residues" evidence="1">
    <location>
        <begin position="21"/>
        <end position="32"/>
    </location>
</feature>
<dbReference type="AlphaFoldDB" id="A0A2A9NYQ8"/>
<feature type="region of interest" description="Disordered" evidence="1">
    <location>
        <begin position="7"/>
        <end position="32"/>
    </location>
</feature>
<gene>
    <name evidence="2" type="ORF">AMATHDRAFT_138713</name>
</gene>